<dbReference type="InterPro" id="IPR002528">
    <property type="entry name" value="MATE_fam"/>
</dbReference>
<keyword evidence="9" id="KW-1185">Reference proteome</keyword>
<feature type="compositionally biased region" description="Basic and acidic residues" evidence="6">
    <location>
        <begin position="139"/>
        <end position="151"/>
    </location>
</feature>
<evidence type="ECO:0000256" key="4">
    <source>
        <dbReference type="ARBA" id="ARBA00022989"/>
    </source>
</evidence>
<evidence type="ECO:0000256" key="6">
    <source>
        <dbReference type="SAM" id="MobiDB-lite"/>
    </source>
</evidence>
<evidence type="ECO:0000313" key="9">
    <source>
        <dbReference type="Proteomes" id="UP001141253"/>
    </source>
</evidence>
<comment type="subcellular location">
    <subcellularLocation>
        <location evidence="1">Membrane</location>
        <topology evidence="1">Multi-pass membrane protein</topology>
    </subcellularLocation>
</comment>
<proteinExistence type="inferred from homology"/>
<dbReference type="Proteomes" id="UP001141253">
    <property type="component" value="Chromosome 16"/>
</dbReference>
<keyword evidence="3 7" id="KW-0812">Transmembrane</keyword>
<evidence type="ECO:0000256" key="3">
    <source>
        <dbReference type="ARBA" id="ARBA00022692"/>
    </source>
</evidence>
<feature type="transmembrane region" description="Helical" evidence="7">
    <location>
        <begin position="225"/>
        <end position="245"/>
    </location>
</feature>
<dbReference type="InterPro" id="IPR044644">
    <property type="entry name" value="DinF-like"/>
</dbReference>
<organism evidence="8 9">
    <name type="scientific">Salix suchowensis</name>
    <dbReference type="NCBI Taxonomy" id="1278906"/>
    <lineage>
        <taxon>Eukaryota</taxon>
        <taxon>Viridiplantae</taxon>
        <taxon>Streptophyta</taxon>
        <taxon>Embryophyta</taxon>
        <taxon>Tracheophyta</taxon>
        <taxon>Spermatophyta</taxon>
        <taxon>Magnoliopsida</taxon>
        <taxon>eudicotyledons</taxon>
        <taxon>Gunneridae</taxon>
        <taxon>Pentapetalae</taxon>
        <taxon>rosids</taxon>
        <taxon>fabids</taxon>
        <taxon>Malpighiales</taxon>
        <taxon>Salicaceae</taxon>
        <taxon>Saliceae</taxon>
        <taxon>Salix</taxon>
    </lineage>
</organism>
<keyword evidence="5 7" id="KW-0472">Membrane</keyword>
<dbReference type="NCBIfam" id="TIGR00797">
    <property type="entry name" value="matE"/>
    <property type="match status" value="1"/>
</dbReference>
<feature type="compositionally biased region" description="Polar residues" evidence="6">
    <location>
        <begin position="153"/>
        <end position="168"/>
    </location>
</feature>
<dbReference type="PANTHER" id="PTHR42893">
    <property type="entry name" value="PROTEIN DETOXIFICATION 44, CHLOROPLASTIC-RELATED"/>
    <property type="match status" value="1"/>
</dbReference>
<evidence type="ECO:0000313" key="8">
    <source>
        <dbReference type="EMBL" id="KAJ6302866.1"/>
    </source>
</evidence>
<protein>
    <submittedName>
        <fullName evidence="8">Uncharacterized protein</fullName>
    </submittedName>
</protein>
<dbReference type="EMBL" id="JAPFFI010000027">
    <property type="protein sequence ID" value="KAJ6302866.1"/>
    <property type="molecule type" value="Genomic_DNA"/>
</dbReference>
<feature type="region of interest" description="Disordered" evidence="6">
    <location>
        <begin position="96"/>
        <end position="174"/>
    </location>
</feature>
<comment type="similarity">
    <text evidence="2">Belongs to the multi antimicrobial extrusion (MATE) (TC 2.A.66.1) family.</text>
</comment>
<dbReference type="Pfam" id="PF01554">
    <property type="entry name" value="MatE"/>
    <property type="match status" value="1"/>
</dbReference>
<feature type="transmembrane region" description="Helical" evidence="7">
    <location>
        <begin position="180"/>
        <end position="205"/>
    </location>
</feature>
<feature type="compositionally biased region" description="Basic and acidic residues" evidence="6">
    <location>
        <begin position="96"/>
        <end position="118"/>
    </location>
</feature>
<evidence type="ECO:0000256" key="2">
    <source>
        <dbReference type="ARBA" id="ARBA00010199"/>
    </source>
</evidence>
<evidence type="ECO:0000256" key="1">
    <source>
        <dbReference type="ARBA" id="ARBA00004141"/>
    </source>
</evidence>
<comment type="caution">
    <text evidence="8">The sequence shown here is derived from an EMBL/GenBank/DDBJ whole genome shotgun (WGS) entry which is preliminary data.</text>
</comment>
<accession>A0ABQ8ZLU7</accession>
<reference evidence="8" key="2">
    <citation type="journal article" date="2023" name="Int. J. Mol. Sci.">
        <title>De Novo Assembly and Annotation of 11 Diverse Shrub Willow (Salix) Genomes Reveals Novel Gene Organization in Sex-Linked Regions.</title>
        <authorList>
            <person name="Hyden B."/>
            <person name="Feng K."/>
            <person name="Yates T.B."/>
            <person name="Jawdy S."/>
            <person name="Cereghino C."/>
            <person name="Smart L.B."/>
            <person name="Muchero W."/>
        </authorList>
    </citation>
    <scope>NUCLEOTIDE SEQUENCE</scope>
    <source>
        <tissue evidence="8">Shoot tip</tissue>
    </source>
</reference>
<evidence type="ECO:0000256" key="5">
    <source>
        <dbReference type="ARBA" id="ARBA00023136"/>
    </source>
</evidence>
<sequence length="306" mass="33325">MMLSVFFRDARLVFKKDELGSEIIRIALPAAMALAADPVASLIDTAFIGRLGPVEIAAVGVAIAIFNQASKVTIFPLVSITTSFVAEEDTLNRNTKIEAEKTEDLKKEAKSGEAKEPLPDDEMLDNMEKVSDTNSGKNIENKDSVSEDDCKTITVSSSTHTDTKSVNPKQKKERRHFPSASTALIVGGILGLLQAIFLIIGARPLLHIMGVKSGSAMLNPARKYLTLRALGSPAVLLSLAMQGVFRGFKDTRTPLYATVIGDLTNIILDPHIYLRLPLGCQWCCYCSRPFPVLDFSDPLVEVDEES</sequence>
<name>A0ABQ8ZLU7_9ROSI</name>
<reference evidence="8" key="1">
    <citation type="submission" date="2022-10" db="EMBL/GenBank/DDBJ databases">
        <authorList>
            <person name="Hyden B.L."/>
            <person name="Feng K."/>
            <person name="Yates T."/>
            <person name="Jawdy S."/>
            <person name="Smart L.B."/>
            <person name="Muchero W."/>
        </authorList>
    </citation>
    <scope>NUCLEOTIDE SEQUENCE</scope>
    <source>
        <tissue evidence="8">Shoot tip</tissue>
    </source>
</reference>
<dbReference type="PANTHER" id="PTHR42893:SF11">
    <property type="entry name" value="PROTEIN DETOXIFICATION 43"/>
    <property type="match status" value="1"/>
</dbReference>
<keyword evidence="4 7" id="KW-1133">Transmembrane helix</keyword>
<evidence type="ECO:0000256" key="7">
    <source>
        <dbReference type="SAM" id="Phobius"/>
    </source>
</evidence>
<gene>
    <name evidence="8" type="ORF">OIU77_016874</name>
</gene>